<dbReference type="SUPFAM" id="SSF52402">
    <property type="entry name" value="Adenine nucleotide alpha hydrolases-like"/>
    <property type="match status" value="2"/>
</dbReference>
<proteinExistence type="inferred from homology"/>
<accession>A0A1E3SC26</accession>
<feature type="domain" description="UspA" evidence="4">
    <location>
        <begin position="8"/>
        <end position="148"/>
    </location>
</feature>
<evidence type="ECO:0000313" key="5">
    <source>
        <dbReference type="EMBL" id="ORB07224.1"/>
    </source>
</evidence>
<keyword evidence="2" id="KW-0547">Nucleotide-binding</keyword>
<evidence type="ECO:0000313" key="6">
    <source>
        <dbReference type="Proteomes" id="UP000192739"/>
    </source>
</evidence>
<dbReference type="STRING" id="28445.BHQ20_16380"/>
<sequence length="299" mass="32084">MWQPPRGSILVGVDGSPAALAAVRWAARDAALRKLPLALVHVVDAALPEWFEVAALAGFRQRQEQRARDFLDVAVEAAQESFDGCDPVQVDSNVFHSASVSALVGLSADVAMVVVGRRGHSGASVYNVPGRVSSALVYHAHCPVAVIHETEATIRNFEHAPVLVGIDGSKASEAATGIAFEEASRRGVGLTALHVWVDPWVSDSKAMYQDAKWDARLAEEEEALAERLAGWHDRYPDVAVHRRVEIGDPAHWLIEASERTQLIVVGSHGCSPLRGTLLGSVGAAVVNRAKVPVIVARWS</sequence>
<dbReference type="PRINTS" id="PR01438">
    <property type="entry name" value="UNVRSLSTRESS"/>
</dbReference>
<dbReference type="GO" id="GO:0005524">
    <property type="term" value="F:ATP binding"/>
    <property type="evidence" value="ECO:0007669"/>
    <property type="project" value="UniProtKB-KW"/>
</dbReference>
<keyword evidence="6" id="KW-1185">Reference proteome</keyword>
<dbReference type="InterPro" id="IPR006016">
    <property type="entry name" value="UspA"/>
</dbReference>
<dbReference type="Gene3D" id="3.40.50.620">
    <property type="entry name" value="HUPs"/>
    <property type="match status" value="2"/>
</dbReference>
<dbReference type="Pfam" id="PF00582">
    <property type="entry name" value="Usp"/>
    <property type="match status" value="2"/>
</dbReference>
<evidence type="ECO:0000259" key="4">
    <source>
        <dbReference type="Pfam" id="PF00582"/>
    </source>
</evidence>
<evidence type="ECO:0000256" key="3">
    <source>
        <dbReference type="ARBA" id="ARBA00022840"/>
    </source>
</evidence>
<dbReference type="Proteomes" id="UP000192739">
    <property type="component" value="Unassembled WGS sequence"/>
</dbReference>
<name>A0A1E3SC26_MYCIE</name>
<comment type="similarity">
    <text evidence="1">Belongs to the universal stress protein A family.</text>
</comment>
<protein>
    <recommendedName>
        <fullName evidence="4">UspA domain-containing protein</fullName>
    </recommendedName>
</protein>
<gene>
    <name evidence="5" type="ORF">BST27_09950</name>
</gene>
<dbReference type="RefSeq" id="WP_069420200.1">
    <property type="nucleotide sequence ID" value="NZ_CBCRZH010000044.1"/>
</dbReference>
<comment type="caution">
    <text evidence="5">The sequence shown here is derived from an EMBL/GenBank/DDBJ whole genome shotgun (WGS) entry which is preliminary data.</text>
</comment>
<dbReference type="InterPro" id="IPR006015">
    <property type="entry name" value="Universal_stress_UspA"/>
</dbReference>
<reference evidence="5 6" key="1">
    <citation type="submission" date="2017-02" db="EMBL/GenBank/DDBJ databases">
        <title>The new phylogeny of genus Mycobacterium.</title>
        <authorList>
            <person name="Tortoli E."/>
            <person name="Trovato A."/>
            <person name="Cirillo D.M."/>
        </authorList>
    </citation>
    <scope>NUCLEOTIDE SEQUENCE [LARGE SCALE GENOMIC DNA]</scope>
    <source>
        <strain evidence="5 6">DSM 44049</strain>
    </source>
</reference>
<dbReference type="InterPro" id="IPR014729">
    <property type="entry name" value="Rossmann-like_a/b/a_fold"/>
</dbReference>
<dbReference type="OrthoDB" id="3174546at2"/>
<dbReference type="PANTHER" id="PTHR46268">
    <property type="entry name" value="STRESS RESPONSE PROTEIN NHAX"/>
    <property type="match status" value="1"/>
</dbReference>
<evidence type="ECO:0000256" key="2">
    <source>
        <dbReference type="ARBA" id="ARBA00022741"/>
    </source>
</evidence>
<evidence type="ECO:0000256" key="1">
    <source>
        <dbReference type="ARBA" id="ARBA00008791"/>
    </source>
</evidence>
<feature type="domain" description="UspA" evidence="4">
    <location>
        <begin position="161"/>
        <end position="297"/>
    </location>
</feature>
<organism evidence="5 6">
    <name type="scientific">Mycobacterium intermedium</name>
    <dbReference type="NCBI Taxonomy" id="28445"/>
    <lineage>
        <taxon>Bacteria</taxon>
        <taxon>Bacillati</taxon>
        <taxon>Actinomycetota</taxon>
        <taxon>Actinomycetes</taxon>
        <taxon>Mycobacteriales</taxon>
        <taxon>Mycobacteriaceae</taxon>
        <taxon>Mycobacterium</taxon>
        <taxon>Mycobacterium simiae complex</taxon>
    </lineage>
</organism>
<dbReference type="EMBL" id="MVHT01000020">
    <property type="protein sequence ID" value="ORB07224.1"/>
    <property type="molecule type" value="Genomic_DNA"/>
</dbReference>
<keyword evidence="3" id="KW-0067">ATP-binding</keyword>
<dbReference type="PANTHER" id="PTHR46268:SF27">
    <property type="entry name" value="UNIVERSAL STRESS PROTEIN RV2623"/>
    <property type="match status" value="1"/>
</dbReference>
<dbReference type="AlphaFoldDB" id="A0A1E3SC26"/>